<dbReference type="SMART" id="SM00304">
    <property type="entry name" value="HAMP"/>
    <property type="match status" value="1"/>
</dbReference>
<dbReference type="GO" id="GO:0007165">
    <property type="term" value="P:signal transduction"/>
    <property type="evidence" value="ECO:0007669"/>
    <property type="project" value="UniProtKB-KW"/>
</dbReference>
<gene>
    <name evidence="13" type="ORF">VTAP4600_A2903</name>
</gene>
<dbReference type="InterPro" id="IPR004089">
    <property type="entry name" value="MCPsignal_dom"/>
</dbReference>
<name>A0A2N8ZG23_9VIBR</name>
<comment type="subcellular location">
    <subcellularLocation>
        <location evidence="1">Cell membrane</location>
        <topology evidence="1">Multi-pass membrane protein</topology>
    </subcellularLocation>
</comment>
<dbReference type="InterPro" id="IPR033480">
    <property type="entry name" value="sCache_2"/>
</dbReference>
<evidence type="ECO:0000256" key="1">
    <source>
        <dbReference type="ARBA" id="ARBA00004651"/>
    </source>
</evidence>
<evidence type="ECO:0000313" key="14">
    <source>
        <dbReference type="Proteomes" id="UP000235828"/>
    </source>
</evidence>
<dbReference type="InterPro" id="IPR004090">
    <property type="entry name" value="Chemotax_Me-accpt_rcpt"/>
</dbReference>
<dbReference type="Proteomes" id="UP000235828">
    <property type="component" value="Chromosome A"/>
</dbReference>
<accession>A0A2N8ZG23</accession>
<evidence type="ECO:0000256" key="4">
    <source>
        <dbReference type="ARBA" id="ARBA00022989"/>
    </source>
</evidence>
<keyword evidence="6 8" id="KW-0807">Transducer</keyword>
<dbReference type="PANTHER" id="PTHR32089:SF119">
    <property type="entry name" value="METHYL-ACCEPTING CHEMOTAXIS PROTEIN CTPL"/>
    <property type="match status" value="1"/>
</dbReference>
<evidence type="ECO:0000259" key="12">
    <source>
        <dbReference type="PROSITE" id="PS50885"/>
    </source>
</evidence>
<evidence type="ECO:0000259" key="11">
    <source>
        <dbReference type="PROSITE" id="PS50111"/>
    </source>
</evidence>
<feature type="coiled-coil region" evidence="9">
    <location>
        <begin position="429"/>
        <end position="456"/>
    </location>
</feature>
<dbReference type="GO" id="GO:0006935">
    <property type="term" value="P:chemotaxis"/>
    <property type="evidence" value="ECO:0007669"/>
    <property type="project" value="InterPro"/>
</dbReference>
<evidence type="ECO:0000256" key="5">
    <source>
        <dbReference type="ARBA" id="ARBA00023136"/>
    </source>
</evidence>
<protein>
    <submittedName>
        <fullName evidence="13">Methyl-accepting chemotaxis protein</fullName>
    </submittedName>
</protein>
<dbReference type="PRINTS" id="PR00260">
    <property type="entry name" value="CHEMTRNSDUCR"/>
</dbReference>
<dbReference type="PROSITE" id="PS50111">
    <property type="entry name" value="CHEMOTAXIS_TRANSDUC_2"/>
    <property type="match status" value="1"/>
</dbReference>
<dbReference type="Gene3D" id="1.10.287.950">
    <property type="entry name" value="Methyl-accepting chemotaxis protein"/>
    <property type="match status" value="1"/>
</dbReference>
<dbReference type="PANTHER" id="PTHR32089">
    <property type="entry name" value="METHYL-ACCEPTING CHEMOTAXIS PROTEIN MCPB"/>
    <property type="match status" value="1"/>
</dbReference>
<proteinExistence type="inferred from homology"/>
<keyword evidence="5 10" id="KW-0472">Membrane</keyword>
<organism evidence="13 14">
    <name type="scientific">Vibrio tapetis subsp. tapetis</name>
    <dbReference type="NCBI Taxonomy" id="1671868"/>
    <lineage>
        <taxon>Bacteria</taxon>
        <taxon>Pseudomonadati</taxon>
        <taxon>Pseudomonadota</taxon>
        <taxon>Gammaproteobacteria</taxon>
        <taxon>Vibrionales</taxon>
        <taxon>Vibrionaceae</taxon>
        <taxon>Vibrio</taxon>
    </lineage>
</organism>
<evidence type="ECO:0000256" key="2">
    <source>
        <dbReference type="ARBA" id="ARBA00022475"/>
    </source>
</evidence>
<keyword evidence="4 10" id="KW-1133">Transmembrane helix</keyword>
<dbReference type="PROSITE" id="PS50885">
    <property type="entry name" value="HAMP"/>
    <property type="match status" value="1"/>
</dbReference>
<dbReference type="CDD" id="cd06225">
    <property type="entry name" value="HAMP"/>
    <property type="match status" value="1"/>
</dbReference>
<dbReference type="RefSeq" id="WP_102523287.1">
    <property type="nucleotide sequence ID" value="NZ_LT960611.1"/>
</dbReference>
<evidence type="ECO:0000256" key="8">
    <source>
        <dbReference type="PROSITE-ProRule" id="PRU00284"/>
    </source>
</evidence>
<dbReference type="Gene3D" id="3.30.450.20">
    <property type="entry name" value="PAS domain"/>
    <property type="match status" value="1"/>
</dbReference>
<dbReference type="OrthoDB" id="2489132at2"/>
<evidence type="ECO:0000313" key="13">
    <source>
        <dbReference type="EMBL" id="SON50869.1"/>
    </source>
</evidence>
<feature type="transmembrane region" description="Helical" evidence="10">
    <location>
        <begin position="15"/>
        <end position="35"/>
    </location>
</feature>
<dbReference type="InterPro" id="IPR004010">
    <property type="entry name" value="Double_Cache_2"/>
</dbReference>
<dbReference type="Pfam" id="PF00672">
    <property type="entry name" value="HAMP"/>
    <property type="match status" value="1"/>
</dbReference>
<dbReference type="CDD" id="cd11386">
    <property type="entry name" value="MCP_signal"/>
    <property type="match status" value="1"/>
</dbReference>
<evidence type="ECO:0000256" key="7">
    <source>
        <dbReference type="ARBA" id="ARBA00029447"/>
    </source>
</evidence>
<evidence type="ECO:0000256" key="3">
    <source>
        <dbReference type="ARBA" id="ARBA00022692"/>
    </source>
</evidence>
<evidence type="ECO:0000256" key="9">
    <source>
        <dbReference type="SAM" id="Coils"/>
    </source>
</evidence>
<feature type="domain" description="Methyl-accepting transducer" evidence="11">
    <location>
        <begin position="274"/>
        <end position="510"/>
    </location>
</feature>
<dbReference type="InterPro" id="IPR003660">
    <property type="entry name" value="HAMP_dom"/>
</dbReference>
<dbReference type="GO" id="GO:0005886">
    <property type="term" value="C:plasma membrane"/>
    <property type="evidence" value="ECO:0007669"/>
    <property type="project" value="UniProtKB-SubCell"/>
</dbReference>
<keyword evidence="9" id="KW-0175">Coiled coil</keyword>
<sequence>MTGLNLRFISIKKRLYLLTLCITVLMLIPLGLLALDYKQDLLEAKQIKTRHLVETANSLTAHFHQLQVNGVLSEKQAQEQAAQALSNLRYEQNDYFWVNDTQPKMVMHPMKPQLNGKDLSNVKDPTGKKLFVEFVQVTNKSQQGFVYYMWPKPGSDVDVEKLSYVKLFKPWGWIIGSGVYIDDIEDLFWQRVQSSSTLIAISLLFMLLVSRTLSKSIITPCEQLDTALNDIAQGEGDLTQQLAHKGNDELSHIAKAFNLFTSKIRTIVGQMLPVSQCITSTATQLNQLAAQTSRQAQQQHESVDTVASAMRQLHASNQEVATSATSAAEAAQLATSRGQDGALIMDEAAIQMNALSELLKQTEQSTIQLAADSAAVSTVLEVIRGVAEQTNLLALNAAIEAARAGEQGRGFAVVADEVRTLATRTQSSTDEIEQIINNLQQRADSVTKAMEKTQSQSVSTQQQAEEAKLALAAIDHQVSIILELNQHIAQSSQQQSTAAEEISHNLTNIAQNSDQSASQATEVAQASQELLSNGEQLQQTINQFKV</sequence>
<dbReference type="SMART" id="SM00283">
    <property type="entry name" value="MA"/>
    <property type="match status" value="1"/>
</dbReference>
<evidence type="ECO:0000256" key="10">
    <source>
        <dbReference type="SAM" id="Phobius"/>
    </source>
</evidence>
<keyword evidence="2" id="KW-1003">Cell membrane</keyword>
<reference evidence="13 14" key="1">
    <citation type="submission" date="2017-10" db="EMBL/GenBank/DDBJ databases">
        <authorList>
            <person name="Banno H."/>
            <person name="Chua N.-H."/>
        </authorList>
    </citation>
    <scope>NUCLEOTIDE SEQUENCE [LARGE SCALE GENOMIC DNA]</scope>
    <source>
        <strain evidence="13">Vibrio tapetis CECT4600</strain>
    </source>
</reference>
<dbReference type="Pfam" id="PF00015">
    <property type="entry name" value="MCPsignal"/>
    <property type="match status" value="1"/>
</dbReference>
<dbReference type="KEGG" id="vta:A2903"/>
<dbReference type="Pfam" id="PF08269">
    <property type="entry name" value="dCache_2"/>
    <property type="match status" value="1"/>
</dbReference>
<dbReference type="AlphaFoldDB" id="A0A2N8ZG23"/>
<keyword evidence="14" id="KW-1185">Reference proteome</keyword>
<evidence type="ECO:0000256" key="6">
    <source>
        <dbReference type="ARBA" id="ARBA00023224"/>
    </source>
</evidence>
<dbReference type="SUPFAM" id="SSF58104">
    <property type="entry name" value="Methyl-accepting chemotaxis protein (MCP) signaling domain"/>
    <property type="match status" value="1"/>
</dbReference>
<dbReference type="EMBL" id="LT960611">
    <property type="protein sequence ID" value="SON50869.1"/>
    <property type="molecule type" value="Genomic_DNA"/>
</dbReference>
<keyword evidence="3 10" id="KW-0812">Transmembrane</keyword>
<dbReference type="SMART" id="SM01049">
    <property type="entry name" value="Cache_2"/>
    <property type="match status" value="1"/>
</dbReference>
<feature type="domain" description="HAMP" evidence="12">
    <location>
        <begin position="215"/>
        <end position="269"/>
    </location>
</feature>
<comment type="similarity">
    <text evidence="7">Belongs to the methyl-accepting chemotaxis (MCP) protein family.</text>
</comment>
<dbReference type="FunFam" id="1.10.287.950:FF:000001">
    <property type="entry name" value="Methyl-accepting chemotaxis sensory transducer"/>
    <property type="match status" value="1"/>
</dbReference>
<dbReference type="GO" id="GO:0004888">
    <property type="term" value="F:transmembrane signaling receptor activity"/>
    <property type="evidence" value="ECO:0007669"/>
    <property type="project" value="InterPro"/>
</dbReference>